<evidence type="ECO:0000256" key="6">
    <source>
        <dbReference type="ARBA" id="ARBA00022803"/>
    </source>
</evidence>
<feature type="region of interest" description="Disordered" evidence="9">
    <location>
        <begin position="216"/>
        <end position="256"/>
    </location>
</feature>
<feature type="repeat" description="TPR" evidence="8">
    <location>
        <begin position="399"/>
        <end position="432"/>
    </location>
</feature>
<keyword evidence="5" id="KW-0677">Repeat</keyword>
<feature type="repeat" description="TPR" evidence="8">
    <location>
        <begin position="572"/>
        <end position="605"/>
    </location>
</feature>
<dbReference type="Pfam" id="PF07719">
    <property type="entry name" value="TPR_2"/>
    <property type="match status" value="1"/>
</dbReference>
<dbReference type="EMBL" id="JALLBG020000099">
    <property type="protein sequence ID" value="KAL3765081.1"/>
    <property type="molecule type" value="Genomic_DNA"/>
</dbReference>
<dbReference type="Gene3D" id="1.25.40.10">
    <property type="entry name" value="Tetratricopeptide repeat domain"/>
    <property type="match status" value="1"/>
</dbReference>
<evidence type="ECO:0000256" key="5">
    <source>
        <dbReference type="ARBA" id="ARBA00022737"/>
    </source>
</evidence>
<feature type="compositionally biased region" description="Polar residues" evidence="9">
    <location>
        <begin position="243"/>
        <end position="252"/>
    </location>
</feature>
<gene>
    <name evidence="10" type="ORF">ACHAWU_009449</name>
</gene>
<dbReference type="Proteomes" id="UP001530293">
    <property type="component" value="Unassembled WGS sequence"/>
</dbReference>
<evidence type="ECO:0000256" key="4">
    <source>
        <dbReference type="ARBA" id="ARBA00022490"/>
    </source>
</evidence>
<dbReference type="InterPro" id="IPR013105">
    <property type="entry name" value="TPR_2"/>
</dbReference>
<evidence type="ECO:0000256" key="1">
    <source>
        <dbReference type="ARBA" id="ARBA00004275"/>
    </source>
</evidence>
<sequence>MADCSASGTALDRVVQLAVASSVNQGNNGVGVVSATGSAATAAFTNFLGGTAATAVSGGQHAPMMLGGMLDAGRQIMPLTPIETLGGPSSAIMVQQQQQSQVDMTSTGTAQIMDRAWASTSSTSRSSKATNHNMRMQRPHHIMQQDMMPMQGQMMQIHHHTAPHLNNVMMHQQHQQMMMMQQMQMQQQQMAAMVQYQKQQQQLLLQQQQQQQQQGQREQQQKVMDGQTQHESTTKESTQSKSNYADSTSQYEPDTADDDVVTVSEEEQLHHEGYTNDASIERLAQAWRDAEAEYAQEFDEIDEVNYDASDMGAMYGDESYQSTVSGASPDVTTEPQYHFTEASRNYGCLQTTTANIAPQNLSYPDNLFEQGMQHFDEGNISEAILCFESTLRNIDQEHADAWRMLGKCHTEHDEDQKAIVCWLRSLERDPFSPETLLALGVAYVNELDHGRAIETLKNWVANHPLYAGMVADDFGLNGRQDKDGEEDLYGNPDDGTTLPTTNTDARQRMRTRTAVEMRDVERLLLRALDYDRTDDAAADVYEALGVVYNVSRDYDAAANAFRRAIDVRPMDYQLRNKLGATLANSNRSDEALPLYRVALSLKPKYARGWLNMAISHSNLHNYDDAARCYLQTLSLNPDARHVWSYLRIALTCSEKWDLLGLAASQNLSAFHDHYDFVDY</sequence>
<dbReference type="InterPro" id="IPR024111">
    <property type="entry name" value="PEX5/PEX5L"/>
</dbReference>
<evidence type="ECO:0000313" key="10">
    <source>
        <dbReference type="EMBL" id="KAL3765081.1"/>
    </source>
</evidence>
<keyword evidence="11" id="KW-1185">Reference proteome</keyword>
<dbReference type="SMART" id="SM00028">
    <property type="entry name" value="TPR"/>
    <property type="match status" value="5"/>
</dbReference>
<evidence type="ECO:0008006" key="12">
    <source>
        <dbReference type="Google" id="ProtNLM"/>
    </source>
</evidence>
<dbReference type="PROSITE" id="PS50293">
    <property type="entry name" value="TPR_REGION"/>
    <property type="match status" value="1"/>
</dbReference>
<dbReference type="SUPFAM" id="SSF48452">
    <property type="entry name" value="TPR-like"/>
    <property type="match status" value="1"/>
</dbReference>
<dbReference type="AlphaFoldDB" id="A0ABD3MSZ0"/>
<feature type="region of interest" description="Disordered" evidence="9">
    <location>
        <begin position="481"/>
        <end position="502"/>
    </location>
</feature>
<organism evidence="10 11">
    <name type="scientific">Discostella pseudostelligera</name>
    <dbReference type="NCBI Taxonomy" id="259834"/>
    <lineage>
        <taxon>Eukaryota</taxon>
        <taxon>Sar</taxon>
        <taxon>Stramenopiles</taxon>
        <taxon>Ochrophyta</taxon>
        <taxon>Bacillariophyta</taxon>
        <taxon>Coscinodiscophyceae</taxon>
        <taxon>Thalassiosirophycidae</taxon>
        <taxon>Stephanodiscales</taxon>
        <taxon>Stephanodiscaceae</taxon>
        <taxon>Discostella</taxon>
    </lineage>
</organism>
<dbReference type="Pfam" id="PF13432">
    <property type="entry name" value="TPR_16"/>
    <property type="match status" value="2"/>
</dbReference>
<comment type="similarity">
    <text evidence="3">Belongs to the peroxisomal targeting signal receptor family.</text>
</comment>
<evidence type="ECO:0000256" key="8">
    <source>
        <dbReference type="PROSITE-ProRule" id="PRU00339"/>
    </source>
</evidence>
<dbReference type="PANTHER" id="PTHR10130:SF0">
    <property type="entry name" value="GH08708P"/>
    <property type="match status" value="1"/>
</dbReference>
<evidence type="ECO:0000256" key="2">
    <source>
        <dbReference type="ARBA" id="ARBA00004496"/>
    </source>
</evidence>
<name>A0ABD3MSZ0_9STRA</name>
<feature type="repeat" description="TPR" evidence="8">
    <location>
        <begin position="538"/>
        <end position="571"/>
    </location>
</feature>
<dbReference type="InterPro" id="IPR011990">
    <property type="entry name" value="TPR-like_helical_dom_sf"/>
</dbReference>
<protein>
    <recommendedName>
        <fullName evidence="12">Peroxin-5</fullName>
    </recommendedName>
</protein>
<evidence type="ECO:0000256" key="3">
    <source>
        <dbReference type="ARBA" id="ARBA00005348"/>
    </source>
</evidence>
<comment type="subcellular location">
    <subcellularLocation>
        <location evidence="2">Cytoplasm</location>
    </subcellularLocation>
    <subcellularLocation>
        <location evidence="1">Peroxisome</location>
    </subcellularLocation>
</comment>
<dbReference type="PANTHER" id="PTHR10130">
    <property type="entry name" value="PEROXISOMAL TARGETING SIGNAL 1 RECEPTOR PEX5"/>
    <property type="match status" value="1"/>
</dbReference>
<feature type="compositionally biased region" description="Low complexity" evidence="9">
    <location>
        <begin position="227"/>
        <end position="242"/>
    </location>
</feature>
<accession>A0ABD3MSZ0</accession>
<proteinExistence type="inferred from homology"/>
<evidence type="ECO:0000256" key="7">
    <source>
        <dbReference type="ARBA" id="ARBA00023140"/>
    </source>
</evidence>
<feature type="repeat" description="TPR" evidence="8">
    <location>
        <begin position="606"/>
        <end position="639"/>
    </location>
</feature>
<keyword evidence="6 8" id="KW-0802">TPR repeat</keyword>
<reference evidence="10 11" key="1">
    <citation type="submission" date="2024-10" db="EMBL/GenBank/DDBJ databases">
        <title>Updated reference genomes for cyclostephanoid diatoms.</title>
        <authorList>
            <person name="Roberts W.R."/>
            <person name="Alverson A.J."/>
        </authorList>
    </citation>
    <scope>NUCLEOTIDE SEQUENCE [LARGE SCALE GENOMIC DNA]</scope>
    <source>
        <strain evidence="10 11">AJA232-27</strain>
    </source>
</reference>
<keyword evidence="7" id="KW-0576">Peroxisome</keyword>
<dbReference type="GO" id="GO:0005777">
    <property type="term" value="C:peroxisome"/>
    <property type="evidence" value="ECO:0007669"/>
    <property type="project" value="UniProtKB-SubCell"/>
</dbReference>
<dbReference type="InterPro" id="IPR019734">
    <property type="entry name" value="TPR_rpt"/>
</dbReference>
<keyword evidence="4" id="KW-0963">Cytoplasm</keyword>
<dbReference type="PROSITE" id="PS50005">
    <property type="entry name" value="TPR"/>
    <property type="match status" value="4"/>
</dbReference>
<evidence type="ECO:0000313" key="11">
    <source>
        <dbReference type="Proteomes" id="UP001530293"/>
    </source>
</evidence>
<comment type="caution">
    <text evidence="10">The sequence shown here is derived from an EMBL/GenBank/DDBJ whole genome shotgun (WGS) entry which is preliminary data.</text>
</comment>
<evidence type="ECO:0000256" key="9">
    <source>
        <dbReference type="SAM" id="MobiDB-lite"/>
    </source>
</evidence>